<dbReference type="GO" id="GO:0030288">
    <property type="term" value="C:outer membrane-bounded periplasmic space"/>
    <property type="evidence" value="ECO:0007669"/>
    <property type="project" value="UniProtKB-ARBA"/>
</dbReference>
<comment type="caution">
    <text evidence="6">The sequence shown here is derived from an EMBL/GenBank/DDBJ whole genome shotgun (WGS) entry which is preliminary data.</text>
</comment>
<organism evidence="6 7">
    <name type="scientific">Roseicella frigidaeris</name>
    <dbReference type="NCBI Taxonomy" id="2230885"/>
    <lineage>
        <taxon>Bacteria</taxon>
        <taxon>Pseudomonadati</taxon>
        <taxon>Pseudomonadota</taxon>
        <taxon>Alphaproteobacteria</taxon>
        <taxon>Acetobacterales</taxon>
        <taxon>Roseomonadaceae</taxon>
        <taxon>Roseicella</taxon>
    </lineage>
</organism>
<dbReference type="EMBL" id="QLIX01000012">
    <property type="protein sequence ID" value="RAI57983.1"/>
    <property type="molecule type" value="Genomic_DNA"/>
</dbReference>
<dbReference type="Gene3D" id="3.40.190.10">
    <property type="entry name" value="Periplasmic binding protein-like II"/>
    <property type="match status" value="1"/>
</dbReference>
<evidence type="ECO:0000256" key="2">
    <source>
        <dbReference type="ARBA" id="ARBA00005695"/>
    </source>
</evidence>
<dbReference type="PANTHER" id="PTHR30290:SF38">
    <property type="entry name" value="D,D-DIPEPTIDE-BINDING PERIPLASMIC PROTEIN DDPA-RELATED"/>
    <property type="match status" value="1"/>
</dbReference>
<feature type="domain" description="Solute-binding protein family 5" evidence="5">
    <location>
        <begin position="69"/>
        <end position="431"/>
    </location>
</feature>
<dbReference type="SUPFAM" id="SSF53850">
    <property type="entry name" value="Periplasmic binding protein-like II"/>
    <property type="match status" value="1"/>
</dbReference>
<dbReference type="InterPro" id="IPR039424">
    <property type="entry name" value="SBP_5"/>
</dbReference>
<dbReference type="GO" id="GO:1904680">
    <property type="term" value="F:peptide transmembrane transporter activity"/>
    <property type="evidence" value="ECO:0007669"/>
    <property type="project" value="TreeGrafter"/>
</dbReference>
<sequence length="524" mass="56791">MHRRSLLLAAASLAAPRLAGAAAGKLLTFVPYADVAAPDPIWSSTYATRTSALAVFDTLYGVDEALTARPQMVEGHVVEEEGRRWTLTLREGLVFHDGEKVLARDCVASIRRWGQRDGFGQALLAATESLSAPDDRSIVFRLKRPFPMLPDALARPSALVCAMMPERIARTDAYSQIPEVIGSGPFRYLAAERVPGARVVYERHAAYRPRPEGSPSFTAGPRIPYLDRVVFNVMPDPAAAAAALQAGEVDWIEQPLIDLLPLLRRSRDITVEVKDRSGYLGQFRFNHLHPPFNNAAIRRVILAAISQTDCMKAVVGSEEAIANSRVGIYTPGSPFESDAGKPPTPPADLAPLRKALAEAGYKGERVVMLAAAEVPRITAVCEVTRDVLARLGVNVDYVQADWGTIGARTTSKEPVERGGWSCYCTYVGGIDAMSPAVHSALRGNGVNGGPAGWPSSARIEELRDRFFQASDAEAQKAATRALQLQAWQDVPFVPLGQFIQPVAYRTSLTGMVPGVPLFTNIRKA</sequence>
<dbReference type="PANTHER" id="PTHR30290">
    <property type="entry name" value="PERIPLASMIC BINDING COMPONENT OF ABC TRANSPORTER"/>
    <property type="match status" value="1"/>
</dbReference>
<keyword evidence="7" id="KW-1185">Reference proteome</keyword>
<evidence type="ECO:0000259" key="5">
    <source>
        <dbReference type="Pfam" id="PF00496"/>
    </source>
</evidence>
<dbReference type="AlphaFoldDB" id="A0A327M7A1"/>
<dbReference type="InterPro" id="IPR030678">
    <property type="entry name" value="Peptide/Ni-bd"/>
</dbReference>
<keyword evidence="3 4" id="KW-0732">Signal</keyword>
<feature type="signal peptide" evidence="4">
    <location>
        <begin position="1"/>
        <end position="21"/>
    </location>
</feature>
<dbReference type="Pfam" id="PF00496">
    <property type="entry name" value="SBP_bac_5"/>
    <property type="match status" value="1"/>
</dbReference>
<name>A0A327M7A1_9PROT</name>
<protein>
    <submittedName>
        <fullName evidence="6">ABC transporter substrate-binding protein</fullName>
    </submittedName>
</protein>
<dbReference type="OrthoDB" id="7233744at2"/>
<comment type="subcellular location">
    <subcellularLocation>
        <location evidence="1">Periplasm</location>
    </subcellularLocation>
</comment>
<proteinExistence type="inferred from homology"/>
<dbReference type="Gene3D" id="3.10.105.10">
    <property type="entry name" value="Dipeptide-binding Protein, Domain 3"/>
    <property type="match status" value="1"/>
</dbReference>
<dbReference type="GO" id="GO:0043190">
    <property type="term" value="C:ATP-binding cassette (ABC) transporter complex"/>
    <property type="evidence" value="ECO:0007669"/>
    <property type="project" value="InterPro"/>
</dbReference>
<feature type="chain" id="PRO_5016279215" evidence="4">
    <location>
        <begin position="22"/>
        <end position="524"/>
    </location>
</feature>
<dbReference type="CDD" id="cd08502">
    <property type="entry name" value="PBP2_NikA_DppA_OppA_like_16"/>
    <property type="match status" value="1"/>
</dbReference>
<comment type="similarity">
    <text evidence="2">Belongs to the bacterial solute-binding protein 5 family.</text>
</comment>
<dbReference type="InterPro" id="IPR000914">
    <property type="entry name" value="SBP_5_dom"/>
</dbReference>
<dbReference type="Proteomes" id="UP000249065">
    <property type="component" value="Unassembled WGS sequence"/>
</dbReference>
<accession>A0A327M7A1</accession>
<evidence type="ECO:0000313" key="7">
    <source>
        <dbReference type="Proteomes" id="UP000249065"/>
    </source>
</evidence>
<evidence type="ECO:0000256" key="1">
    <source>
        <dbReference type="ARBA" id="ARBA00004418"/>
    </source>
</evidence>
<dbReference type="PIRSF" id="PIRSF002741">
    <property type="entry name" value="MppA"/>
    <property type="match status" value="1"/>
</dbReference>
<dbReference type="Gene3D" id="3.90.76.10">
    <property type="entry name" value="Dipeptide-binding Protein, Domain 1"/>
    <property type="match status" value="1"/>
</dbReference>
<gene>
    <name evidence="6" type="ORF">DOO78_15985</name>
</gene>
<dbReference type="RefSeq" id="WP_111470866.1">
    <property type="nucleotide sequence ID" value="NZ_QLIX01000012.1"/>
</dbReference>
<evidence type="ECO:0000313" key="6">
    <source>
        <dbReference type="EMBL" id="RAI57983.1"/>
    </source>
</evidence>
<reference evidence="7" key="1">
    <citation type="submission" date="2018-06" db="EMBL/GenBank/DDBJ databases">
        <authorList>
            <person name="Khan S.A."/>
        </authorList>
    </citation>
    <scope>NUCLEOTIDE SEQUENCE [LARGE SCALE GENOMIC DNA]</scope>
    <source>
        <strain evidence="7">DB-1506</strain>
    </source>
</reference>
<evidence type="ECO:0000256" key="3">
    <source>
        <dbReference type="ARBA" id="ARBA00022729"/>
    </source>
</evidence>
<dbReference type="GO" id="GO:0015833">
    <property type="term" value="P:peptide transport"/>
    <property type="evidence" value="ECO:0007669"/>
    <property type="project" value="TreeGrafter"/>
</dbReference>
<evidence type="ECO:0000256" key="4">
    <source>
        <dbReference type="SAM" id="SignalP"/>
    </source>
</evidence>